<evidence type="ECO:0000256" key="1">
    <source>
        <dbReference type="SAM" id="MobiDB-lite"/>
    </source>
</evidence>
<sequence>MNMHKNTRLTPHHRQAIWPAYTQGKESVTSPARRYQVSRVTIYRALKAARGRLLKPQTSTNNRFKQAKYGMKRPAKVERDIQEKLKRQAKRYNKSYPGEPVHPDTKRLPLIKG</sequence>
<keyword evidence="3" id="KW-1185">Reference proteome</keyword>
<dbReference type="RefSeq" id="WP_003680043.1">
    <property type="nucleotide sequence ID" value="NZ_ACEN01000025.1"/>
</dbReference>
<organism evidence="2 3">
    <name type="scientific">Neisseria flavescens NRL30031/H210</name>
    <dbReference type="NCBI Taxonomy" id="546264"/>
    <lineage>
        <taxon>Bacteria</taxon>
        <taxon>Pseudomonadati</taxon>
        <taxon>Pseudomonadota</taxon>
        <taxon>Betaproteobacteria</taxon>
        <taxon>Neisseriales</taxon>
        <taxon>Neisseriaceae</taxon>
        <taxon>Neisseria</taxon>
    </lineage>
</organism>
<reference evidence="2 3" key="1">
    <citation type="submission" date="2009-01" db="EMBL/GenBank/DDBJ databases">
        <authorList>
            <person name="Fulton L."/>
            <person name="Clifton S."/>
            <person name="Chinwalla A.T."/>
            <person name="Mitreva M."/>
            <person name="Sodergren E."/>
            <person name="Weinstock G."/>
            <person name="Clifton S."/>
            <person name="Dooling D.J."/>
            <person name="Fulton B."/>
            <person name="Minx P."/>
            <person name="Pepin K.H."/>
            <person name="Johnson M."/>
            <person name="Bhonagiri V."/>
            <person name="Nash W.E."/>
            <person name="Mardis E.R."/>
            <person name="Wilson R.K."/>
        </authorList>
    </citation>
    <scope>NUCLEOTIDE SEQUENCE [LARGE SCALE GENOMIC DNA]</scope>
    <source>
        <strain evidence="2 3">NRL30031/H210</strain>
    </source>
</reference>
<name>C0EM11_NEIFL</name>
<dbReference type="EMBL" id="ACEN01000025">
    <property type="protein sequence ID" value="EEG33873.1"/>
    <property type="molecule type" value="Genomic_DNA"/>
</dbReference>
<comment type="caution">
    <text evidence="2">The sequence shown here is derived from an EMBL/GenBank/DDBJ whole genome shotgun (WGS) entry which is preliminary data.</text>
</comment>
<dbReference type="eggNOG" id="COG2801">
    <property type="taxonomic scope" value="Bacteria"/>
</dbReference>
<protein>
    <submittedName>
        <fullName evidence="2">Uncharacterized protein</fullName>
    </submittedName>
</protein>
<gene>
    <name evidence="2" type="ORF">NEIFLAOT_00974</name>
</gene>
<dbReference type="Proteomes" id="UP000004457">
    <property type="component" value="Unassembled WGS sequence"/>
</dbReference>
<accession>C0EM11</accession>
<evidence type="ECO:0000313" key="2">
    <source>
        <dbReference type="EMBL" id="EEG33873.1"/>
    </source>
</evidence>
<evidence type="ECO:0000313" key="3">
    <source>
        <dbReference type="Proteomes" id="UP000004457"/>
    </source>
</evidence>
<feature type="region of interest" description="Disordered" evidence="1">
    <location>
        <begin position="89"/>
        <end position="113"/>
    </location>
</feature>
<dbReference type="AlphaFoldDB" id="C0EM11"/>
<feature type="region of interest" description="Disordered" evidence="1">
    <location>
        <begin position="1"/>
        <end position="22"/>
    </location>
</feature>
<feature type="compositionally biased region" description="Basic residues" evidence="1">
    <location>
        <begin position="1"/>
        <end position="15"/>
    </location>
</feature>
<proteinExistence type="predicted"/>